<dbReference type="SUPFAM" id="SSF56349">
    <property type="entry name" value="DNA breaking-rejoining enzymes"/>
    <property type="match status" value="1"/>
</dbReference>
<keyword evidence="1" id="KW-0238">DNA-binding</keyword>
<dbReference type="InterPro" id="IPR002104">
    <property type="entry name" value="Integrase_catalytic"/>
</dbReference>
<keyword evidence="2" id="KW-0233">DNA recombination</keyword>
<dbReference type="SUPFAM" id="SSF56672">
    <property type="entry name" value="DNA/RNA polymerases"/>
    <property type="match status" value="1"/>
</dbReference>
<dbReference type="Proteomes" id="UP000596742">
    <property type="component" value="Unassembled WGS sequence"/>
</dbReference>
<reference evidence="5" key="1">
    <citation type="submission" date="2018-11" db="EMBL/GenBank/DDBJ databases">
        <authorList>
            <person name="Alioto T."/>
            <person name="Alioto T."/>
        </authorList>
    </citation>
    <scope>NUCLEOTIDE SEQUENCE</scope>
</reference>
<organism evidence="5 6">
    <name type="scientific">Mytilus galloprovincialis</name>
    <name type="common">Mediterranean mussel</name>
    <dbReference type="NCBI Taxonomy" id="29158"/>
    <lineage>
        <taxon>Eukaryota</taxon>
        <taxon>Metazoa</taxon>
        <taxon>Spiralia</taxon>
        <taxon>Lophotrochozoa</taxon>
        <taxon>Mollusca</taxon>
        <taxon>Bivalvia</taxon>
        <taxon>Autobranchia</taxon>
        <taxon>Pteriomorphia</taxon>
        <taxon>Mytilida</taxon>
        <taxon>Mytiloidea</taxon>
        <taxon>Mytilidae</taxon>
        <taxon>Mytilinae</taxon>
        <taxon>Mytilus</taxon>
    </lineage>
</organism>
<dbReference type="GO" id="GO:0015074">
    <property type="term" value="P:DNA integration"/>
    <property type="evidence" value="ECO:0007669"/>
    <property type="project" value="InterPro"/>
</dbReference>
<dbReference type="InterPro" id="IPR011010">
    <property type="entry name" value="DNA_brk_join_enz"/>
</dbReference>
<evidence type="ECO:0000313" key="5">
    <source>
        <dbReference type="EMBL" id="VDI69343.1"/>
    </source>
</evidence>
<dbReference type="InterPro" id="IPR000477">
    <property type="entry name" value="RT_dom"/>
</dbReference>
<evidence type="ECO:0000313" key="6">
    <source>
        <dbReference type="Proteomes" id="UP000596742"/>
    </source>
</evidence>
<accession>A0A8B6GV94</accession>
<dbReference type="OrthoDB" id="415455at2759"/>
<evidence type="ECO:0000259" key="3">
    <source>
        <dbReference type="PROSITE" id="PS50878"/>
    </source>
</evidence>
<dbReference type="AlphaFoldDB" id="A0A8B6GV94"/>
<dbReference type="GO" id="GO:0006310">
    <property type="term" value="P:DNA recombination"/>
    <property type="evidence" value="ECO:0007669"/>
    <property type="project" value="UniProtKB-KW"/>
</dbReference>
<evidence type="ECO:0008006" key="7">
    <source>
        <dbReference type="Google" id="ProtNLM"/>
    </source>
</evidence>
<dbReference type="Gene3D" id="3.30.70.270">
    <property type="match status" value="1"/>
</dbReference>
<dbReference type="InterPro" id="IPR010998">
    <property type="entry name" value="Integrase_recombinase_N"/>
</dbReference>
<name>A0A8B6GV94_MYTGA</name>
<dbReference type="InterPro" id="IPR043502">
    <property type="entry name" value="DNA/RNA_pol_sf"/>
</dbReference>
<evidence type="ECO:0000256" key="2">
    <source>
        <dbReference type="ARBA" id="ARBA00023172"/>
    </source>
</evidence>
<evidence type="ECO:0000259" key="4">
    <source>
        <dbReference type="PROSITE" id="PS51898"/>
    </source>
</evidence>
<dbReference type="SUPFAM" id="SSF47823">
    <property type="entry name" value="lambda integrase-like, N-terminal domain"/>
    <property type="match status" value="1"/>
</dbReference>
<dbReference type="InterPro" id="IPR043128">
    <property type="entry name" value="Rev_trsase/Diguanyl_cyclase"/>
</dbReference>
<comment type="caution">
    <text evidence="5">The sequence shown here is derived from an EMBL/GenBank/DDBJ whole genome shotgun (WGS) entry which is preliminary data.</text>
</comment>
<dbReference type="PANTHER" id="PTHR34605:SF3">
    <property type="entry name" value="P CELL-TYPE AGGLUTINATION PROTEIN MAP4-LIKE-RELATED"/>
    <property type="match status" value="1"/>
</dbReference>
<sequence length="552" mass="62848">MSEVKNGRIAGPFLTRPISNLRCSPIGVIPKKTGGFRLITHLSFPPNLSVNDFIDEKFTTVKYSSFDNAIDLIKRLGSNVEIGKKDIKSAFRLLKIYPGDFDLLGFKLNEYYFIDKSLPMGYSESNCLFEKFSTFIQWAVMNESNSDNLDHYLDDFLFAGKSNTEDCKNLMNSFDRVCCRLGVPIAHEKTEGPTTKLSYLGLLIDTEKMLIQIPEDKVLELKSKIKWVLEIQKSGSDSRYTSSYNSGGILDHFRPEIAKLLDASNSQNTWKTYNNGLTSFVSFRLEEGLGNTWPPSISHLVNYVAYLSKLGYAPATVKVYLSGLSYYLRINELTDLTSSFIIQKMLKGMDKLYGVVDSRKPITLEILARLINSLQFVCSSVYECTLFRSMFSLAFFAFLRIGEITINRNTQHVINNDDVNVSHHSQSAYITIPFSKTDQKGLSTTLTVERFNQVDICPVRLLLNFISIRHKNNGPLFCHFNKTGVTRYQFSSVLCKTMKFIDCNPNEYNTHSFRIGAATHFAMNGHTDEDIMTLGRWKSASFKRYIRIELTK</sequence>
<proteinExistence type="predicted"/>
<feature type="domain" description="Tyr recombinase" evidence="4">
    <location>
        <begin position="357"/>
        <end position="552"/>
    </location>
</feature>
<feature type="domain" description="Reverse transcriptase" evidence="3">
    <location>
        <begin position="10"/>
        <end position="204"/>
    </location>
</feature>
<keyword evidence="6" id="KW-1185">Reference proteome</keyword>
<evidence type="ECO:0000256" key="1">
    <source>
        <dbReference type="ARBA" id="ARBA00023125"/>
    </source>
</evidence>
<gene>
    <name evidence="5" type="ORF">MGAL_10B094229</name>
</gene>
<dbReference type="PROSITE" id="PS50878">
    <property type="entry name" value="RT_POL"/>
    <property type="match status" value="1"/>
</dbReference>
<dbReference type="GO" id="GO:0003677">
    <property type="term" value="F:DNA binding"/>
    <property type="evidence" value="ECO:0007669"/>
    <property type="project" value="UniProtKB-KW"/>
</dbReference>
<dbReference type="InterPro" id="IPR013762">
    <property type="entry name" value="Integrase-like_cat_sf"/>
</dbReference>
<dbReference type="PROSITE" id="PS51898">
    <property type="entry name" value="TYR_RECOMBINASE"/>
    <property type="match status" value="1"/>
</dbReference>
<dbReference type="PANTHER" id="PTHR34605">
    <property type="entry name" value="PHAGE_INTEGRASE DOMAIN-CONTAINING PROTEIN"/>
    <property type="match status" value="1"/>
</dbReference>
<dbReference type="Gene3D" id="1.10.443.10">
    <property type="entry name" value="Intergrase catalytic core"/>
    <property type="match status" value="1"/>
</dbReference>
<dbReference type="InterPro" id="IPR052925">
    <property type="entry name" value="Phage_Integrase-like_Recomb"/>
</dbReference>
<dbReference type="EMBL" id="UYJE01009019">
    <property type="protein sequence ID" value="VDI69343.1"/>
    <property type="molecule type" value="Genomic_DNA"/>
</dbReference>
<dbReference type="Gene3D" id="1.10.150.130">
    <property type="match status" value="1"/>
</dbReference>
<protein>
    <recommendedName>
        <fullName evidence="7">Tyr recombinase domain-containing protein</fullName>
    </recommendedName>
</protein>